<dbReference type="GeneID" id="28818683"/>
<name>A0A194XJK5_MOLSC</name>
<evidence type="ECO:0000313" key="6">
    <source>
        <dbReference type="Proteomes" id="UP000070700"/>
    </source>
</evidence>
<dbReference type="RefSeq" id="XP_018074693.1">
    <property type="nucleotide sequence ID" value="XM_018208957.1"/>
</dbReference>
<dbReference type="PANTHER" id="PTHR42877:SF10">
    <property type="entry name" value="L-ORNITHINE N(5)-OXYGENASE"/>
    <property type="match status" value="1"/>
</dbReference>
<keyword evidence="2" id="KW-0285">Flavoprotein</keyword>
<evidence type="ECO:0000256" key="4">
    <source>
        <dbReference type="ARBA" id="ARBA00023002"/>
    </source>
</evidence>
<evidence type="ECO:0000313" key="5">
    <source>
        <dbReference type="EMBL" id="KUJ20338.1"/>
    </source>
</evidence>
<comment type="similarity">
    <text evidence="1">Belongs to the FAD-binding monooxygenase family.</text>
</comment>
<dbReference type="GO" id="GO:0004499">
    <property type="term" value="F:N,N-dimethylaniline monooxygenase activity"/>
    <property type="evidence" value="ECO:0007669"/>
    <property type="project" value="InterPro"/>
</dbReference>
<gene>
    <name evidence="5" type="ORF">LY89DRAFT_578660</name>
</gene>
<dbReference type="KEGG" id="psco:LY89DRAFT_578660"/>
<keyword evidence="4" id="KW-0560">Oxidoreductase</keyword>
<reference evidence="5 6" key="1">
    <citation type="submission" date="2015-10" db="EMBL/GenBank/DDBJ databases">
        <title>Full genome of DAOMC 229536 Phialocephala scopiformis, a fungal endophyte of spruce producing the potent anti-insectan compound rugulosin.</title>
        <authorList>
            <consortium name="DOE Joint Genome Institute"/>
            <person name="Walker A.K."/>
            <person name="Frasz S.L."/>
            <person name="Seifert K.A."/>
            <person name="Miller J.D."/>
            <person name="Mondo S.J."/>
            <person name="Labutti K."/>
            <person name="Lipzen A."/>
            <person name="Dockter R."/>
            <person name="Kennedy M."/>
            <person name="Grigoriev I.V."/>
            <person name="Spatafora J.W."/>
        </authorList>
    </citation>
    <scope>NUCLEOTIDE SEQUENCE [LARGE SCALE GENOMIC DNA]</scope>
    <source>
        <strain evidence="5 6">CBS 120377</strain>
    </source>
</reference>
<keyword evidence="6" id="KW-1185">Reference proteome</keyword>
<evidence type="ECO:0000256" key="3">
    <source>
        <dbReference type="ARBA" id="ARBA00022827"/>
    </source>
</evidence>
<dbReference type="Pfam" id="PF13450">
    <property type="entry name" value="NAD_binding_8"/>
    <property type="match status" value="1"/>
</dbReference>
<dbReference type="InterPro" id="IPR020946">
    <property type="entry name" value="Flavin_mOase-like"/>
</dbReference>
<evidence type="ECO:0000256" key="2">
    <source>
        <dbReference type="ARBA" id="ARBA00022630"/>
    </source>
</evidence>
<dbReference type="EMBL" id="KQ947409">
    <property type="protein sequence ID" value="KUJ20338.1"/>
    <property type="molecule type" value="Genomic_DNA"/>
</dbReference>
<dbReference type="Pfam" id="PF00743">
    <property type="entry name" value="FMO-like"/>
    <property type="match status" value="1"/>
</dbReference>
<sequence>MYGSSIRKDNGYDAGSYTYYPVAILGAGESGIAMGCRLKEVLGSDQFRIFDRQSGIGGTWWINRYPGVACDVPAIFYSFSFSPNTKWTTFYPPGPEIVKYLQGVCEKYNIVDKIQLNTDVRECRWLESEGVWEITMEHLMTGFGDLSEYDRAAKVRENGRESVYVSEEIVRAKVIVSCVGGLVEPQIWPSKVPGKDKFQGEIFHSARWKYDVDLKGKDVIVLGTGCSAAQFVPRLTTEYGAKSVTQLMRSPPWVVPKTIPPLGNEGWEKWSPFLNTYIPGFNKTIRLLIAAGAEYDWRLFGSEDYHEKERQKLEKRLLARMKSLVPPKYHEILTPDYGVGCKRRIFDSKWFESMNDPAIELTTLPLTSIGENTVTLGPGRTFPNPADTKSSAPSHEVTIPADVIILANGFQTTQWLHPLDITGRGGKKLHDVFAERGGPQMYMGTALDGFPNFFAIFGPNTATGHSSVIMASENMINLSLKFIRPILKGDVALAEIKKEAELEWARDTQAALKKRVWNTGGCVNWYQNEVGWNSTTYPYTQIWFAFRCMFPTWSDWDIRYTTKGRAKRNTMRVVSILALVAAISGILRLRQAAQGRGVSGLVADVSRGLLLRGSSWLQSASSKV</sequence>
<proteinExistence type="inferred from homology"/>
<dbReference type="OrthoDB" id="3971593at2759"/>
<dbReference type="AlphaFoldDB" id="A0A194XJK5"/>
<dbReference type="GO" id="GO:0050661">
    <property type="term" value="F:NADP binding"/>
    <property type="evidence" value="ECO:0007669"/>
    <property type="project" value="InterPro"/>
</dbReference>
<dbReference type="SUPFAM" id="SSF51905">
    <property type="entry name" value="FAD/NAD(P)-binding domain"/>
    <property type="match status" value="2"/>
</dbReference>
<dbReference type="InterPro" id="IPR036188">
    <property type="entry name" value="FAD/NAD-bd_sf"/>
</dbReference>
<accession>A0A194XJK5</accession>
<dbReference type="PANTHER" id="PTHR42877">
    <property type="entry name" value="L-ORNITHINE N(5)-MONOOXYGENASE-RELATED"/>
    <property type="match status" value="1"/>
</dbReference>
<evidence type="ECO:0000256" key="1">
    <source>
        <dbReference type="ARBA" id="ARBA00010139"/>
    </source>
</evidence>
<dbReference type="Proteomes" id="UP000070700">
    <property type="component" value="Unassembled WGS sequence"/>
</dbReference>
<dbReference type="GO" id="GO:0050660">
    <property type="term" value="F:flavin adenine dinucleotide binding"/>
    <property type="evidence" value="ECO:0007669"/>
    <property type="project" value="InterPro"/>
</dbReference>
<organism evidence="5 6">
    <name type="scientific">Mollisia scopiformis</name>
    <name type="common">Conifer needle endophyte fungus</name>
    <name type="synonym">Phialocephala scopiformis</name>
    <dbReference type="NCBI Taxonomy" id="149040"/>
    <lineage>
        <taxon>Eukaryota</taxon>
        <taxon>Fungi</taxon>
        <taxon>Dikarya</taxon>
        <taxon>Ascomycota</taxon>
        <taxon>Pezizomycotina</taxon>
        <taxon>Leotiomycetes</taxon>
        <taxon>Helotiales</taxon>
        <taxon>Mollisiaceae</taxon>
        <taxon>Mollisia</taxon>
    </lineage>
</organism>
<protein>
    <submittedName>
        <fullName evidence="5">FAD/NAD(P)-binding domain-containing protein</fullName>
    </submittedName>
</protein>
<dbReference type="InParanoid" id="A0A194XJK5"/>
<keyword evidence="3" id="KW-0274">FAD</keyword>
<dbReference type="Gene3D" id="3.50.50.60">
    <property type="entry name" value="FAD/NAD(P)-binding domain"/>
    <property type="match status" value="3"/>
</dbReference>
<dbReference type="InterPro" id="IPR051209">
    <property type="entry name" value="FAD-bind_Monooxygenase_sf"/>
</dbReference>